<name>A0A941HQB4_9CLOT</name>
<dbReference type="Gene3D" id="2.170.130.30">
    <property type="match status" value="1"/>
</dbReference>
<dbReference type="RefSeq" id="WP_211799486.1">
    <property type="nucleotide sequence ID" value="NZ_JAGSCS010000001.1"/>
</dbReference>
<gene>
    <name evidence="1" type="ORF">KCG48_01350</name>
</gene>
<evidence type="ECO:0008006" key="3">
    <source>
        <dbReference type="Google" id="ProtNLM"/>
    </source>
</evidence>
<organism evidence="1 2">
    <name type="scientific">Proteiniclasticum sediminis</name>
    <dbReference type="NCBI Taxonomy" id="2804028"/>
    <lineage>
        <taxon>Bacteria</taxon>
        <taxon>Bacillati</taxon>
        <taxon>Bacillota</taxon>
        <taxon>Clostridia</taxon>
        <taxon>Eubacteriales</taxon>
        <taxon>Clostridiaceae</taxon>
        <taxon>Proteiniclasticum</taxon>
    </lineage>
</organism>
<evidence type="ECO:0000313" key="1">
    <source>
        <dbReference type="EMBL" id="MBR0574977.1"/>
    </source>
</evidence>
<reference evidence="1" key="1">
    <citation type="submission" date="2021-04" db="EMBL/GenBank/DDBJ databases">
        <title>Proteiniclasticum sedimins sp. nov., an obligate anaerobic bacterium isolated from anaerobic sludge.</title>
        <authorList>
            <person name="Liu J."/>
        </authorList>
    </citation>
    <scope>NUCLEOTIDE SEQUENCE</scope>
    <source>
        <strain evidence="1">BAD-10</strain>
    </source>
</reference>
<dbReference type="Proteomes" id="UP000675379">
    <property type="component" value="Unassembled WGS sequence"/>
</dbReference>
<dbReference type="EMBL" id="JAGSCS010000001">
    <property type="protein sequence ID" value="MBR0574977.1"/>
    <property type="molecule type" value="Genomic_DNA"/>
</dbReference>
<comment type="caution">
    <text evidence="1">The sequence shown here is derived from an EMBL/GenBank/DDBJ whole genome shotgun (WGS) entry which is preliminary data.</text>
</comment>
<protein>
    <recommendedName>
        <fullName evidence="3">DUF4430 domain-containing protein</fullName>
    </recommendedName>
</protein>
<sequence>MNKKIVSVLIAVVLLLGGLFAYNSLSPKGKEGAKEVTINIIVESKGINYSEKFNTDELYLEGLLNAEKDELKLVTQDTQYGPMVIGMMDYETDINKEFFSISINGVDAMVGIKEIPVTDKDVYTFEVKGF</sequence>
<accession>A0A941HQB4</accession>
<proteinExistence type="predicted"/>
<evidence type="ECO:0000313" key="2">
    <source>
        <dbReference type="Proteomes" id="UP000675379"/>
    </source>
</evidence>
<dbReference type="AlphaFoldDB" id="A0A941HQB4"/>
<keyword evidence="2" id="KW-1185">Reference proteome</keyword>